<feature type="compositionally biased region" description="Basic and acidic residues" evidence="1">
    <location>
        <begin position="71"/>
        <end position="105"/>
    </location>
</feature>
<proteinExistence type="predicted"/>
<feature type="region of interest" description="Disordered" evidence="1">
    <location>
        <begin position="23"/>
        <end position="129"/>
    </location>
</feature>
<feature type="compositionally biased region" description="Polar residues" evidence="1">
    <location>
        <begin position="48"/>
        <end position="69"/>
    </location>
</feature>
<gene>
    <name evidence="2" type="ORF">CDCA_CDCA03G0868</name>
</gene>
<sequence length="129" mass="13977">MGNCLGSKTGEGAAVSAHGATCGRRLGSADDAPHTEARVRRPPPAAKSMTSTTSGYSATRRPTSSSPQEVQARRDALARAAEARARQERERGRPHPHDGRVEIRVKARNTSDGYNDRSRQDEIVRGWQS</sequence>
<protein>
    <submittedName>
        <fullName evidence="2">Uncharacterized protein</fullName>
    </submittedName>
</protein>
<evidence type="ECO:0000313" key="3">
    <source>
        <dbReference type="Proteomes" id="UP001301350"/>
    </source>
</evidence>
<feature type="compositionally biased region" description="Basic and acidic residues" evidence="1">
    <location>
        <begin position="114"/>
        <end position="129"/>
    </location>
</feature>
<accession>A0AAV9ISI0</accession>
<feature type="compositionally biased region" description="Basic and acidic residues" evidence="1">
    <location>
        <begin position="27"/>
        <end position="39"/>
    </location>
</feature>
<evidence type="ECO:0000256" key="1">
    <source>
        <dbReference type="SAM" id="MobiDB-lite"/>
    </source>
</evidence>
<dbReference type="EMBL" id="JANCYW010000003">
    <property type="protein sequence ID" value="KAK4534843.1"/>
    <property type="molecule type" value="Genomic_DNA"/>
</dbReference>
<name>A0AAV9ISI0_CYACA</name>
<comment type="caution">
    <text evidence="2">The sequence shown here is derived from an EMBL/GenBank/DDBJ whole genome shotgun (WGS) entry which is preliminary data.</text>
</comment>
<keyword evidence="3" id="KW-1185">Reference proteome</keyword>
<dbReference type="AlphaFoldDB" id="A0AAV9ISI0"/>
<dbReference type="Proteomes" id="UP001301350">
    <property type="component" value="Unassembled WGS sequence"/>
</dbReference>
<reference evidence="2 3" key="1">
    <citation type="submission" date="2022-07" db="EMBL/GenBank/DDBJ databases">
        <title>Genome-wide signatures of adaptation to extreme environments.</title>
        <authorList>
            <person name="Cho C.H."/>
            <person name="Yoon H.S."/>
        </authorList>
    </citation>
    <scope>NUCLEOTIDE SEQUENCE [LARGE SCALE GENOMIC DNA]</scope>
    <source>
        <strain evidence="2 3">DBV 063 E5</strain>
    </source>
</reference>
<evidence type="ECO:0000313" key="2">
    <source>
        <dbReference type="EMBL" id="KAK4534843.1"/>
    </source>
</evidence>
<organism evidence="2 3">
    <name type="scientific">Cyanidium caldarium</name>
    <name type="common">Red alga</name>
    <dbReference type="NCBI Taxonomy" id="2771"/>
    <lineage>
        <taxon>Eukaryota</taxon>
        <taxon>Rhodophyta</taxon>
        <taxon>Bangiophyceae</taxon>
        <taxon>Cyanidiales</taxon>
        <taxon>Cyanidiaceae</taxon>
        <taxon>Cyanidium</taxon>
    </lineage>
</organism>